<keyword evidence="2" id="KW-1185">Reference proteome</keyword>
<evidence type="ECO:0000313" key="2">
    <source>
        <dbReference type="Proteomes" id="UP000799439"/>
    </source>
</evidence>
<evidence type="ECO:0000313" key="1">
    <source>
        <dbReference type="EMBL" id="KAF2148589.1"/>
    </source>
</evidence>
<name>A0A9P4MG49_9PEZI</name>
<dbReference type="EMBL" id="ML996093">
    <property type="protein sequence ID" value="KAF2148589.1"/>
    <property type="molecule type" value="Genomic_DNA"/>
</dbReference>
<sequence>MEQAHHRNQNSATIPQPTLKTTAIQAPWIHYSTDTLVGTIIYPDSIFFVAYNPTYKKRILHPLRLQDGLSLYQQRPLYIDDSILSHETTTLFDLLKSRFNNEPVSLHLLMPDSDSFAEREDVVGIGQEMFDMVSKFDAISLNVSVWALPAAFLKVSHGHHGPRSIYVSGFQPEIGPVFIDCRLLPIHQNDKF</sequence>
<organism evidence="1 2">
    <name type="scientific">Myriangium duriaei CBS 260.36</name>
    <dbReference type="NCBI Taxonomy" id="1168546"/>
    <lineage>
        <taxon>Eukaryota</taxon>
        <taxon>Fungi</taxon>
        <taxon>Dikarya</taxon>
        <taxon>Ascomycota</taxon>
        <taxon>Pezizomycotina</taxon>
        <taxon>Dothideomycetes</taxon>
        <taxon>Dothideomycetidae</taxon>
        <taxon>Myriangiales</taxon>
        <taxon>Myriangiaceae</taxon>
        <taxon>Myriangium</taxon>
    </lineage>
</organism>
<dbReference type="Proteomes" id="UP000799439">
    <property type="component" value="Unassembled WGS sequence"/>
</dbReference>
<proteinExistence type="predicted"/>
<comment type="caution">
    <text evidence="1">The sequence shown here is derived from an EMBL/GenBank/DDBJ whole genome shotgun (WGS) entry which is preliminary data.</text>
</comment>
<dbReference type="AlphaFoldDB" id="A0A9P4MG49"/>
<accession>A0A9P4MG49</accession>
<dbReference type="OrthoDB" id="10472577at2759"/>
<protein>
    <submittedName>
        <fullName evidence="1">Uncharacterized protein</fullName>
    </submittedName>
</protein>
<gene>
    <name evidence="1" type="ORF">K461DRAFT_283033</name>
</gene>
<reference evidence="1" key="1">
    <citation type="journal article" date="2020" name="Stud. Mycol.">
        <title>101 Dothideomycetes genomes: a test case for predicting lifestyles and emergence of pathogens.</title>
        <authorList>
            <person name="Haridas S."/>
            <person name="Albert R."/>
            <person name="Binder M."/>
            <person name="Bloem J."/>
            <person name="Labutti K."/>
            <person name="Salamov A."/>
            <person name="Andreopoulos B."/>
            <person name="Baker S."/>
            <person name="Barry K."/>
            <person name="Bills G."/>
            <person name="Bluhm B."/>
            <person name="Cannon C."/>
            <person name="Castanera R."/>
            <person name="Culley D."/>
            <person name="Daum C."/>
            <person name="Ezra D."/>
            <person name="Gonzalez J."/>
            <person name="Henrissat B."/>
            <person name="Kuo A."/>
            <person name="Liang C."/>
            <person name="Lipzen A."/>
            <person name="Lutzoni F."/>
            <person name="Magnuson J."/>
            <person name="Mondo S."/>
            <person name="Nolan M."/>
            <person name="Ohm R."/>
            <person name="Pangilinan J."/>
            <person name="Park H.-J."/>
            <person name="Ramirez L."/>
            <person name="Alfaro M."/>
            <person name="Sun H."/>
            <person name="Tritt A."/>
            <person name="Yoshinaga Y."/>
            <person name="Zwiers L.-H."/>
            <person name="Turgeon B."/>
            <person name="Goodwin S."/>
            <person name="Spatafora J."/>
            <person name="Crous P."/>
            <person name="Grigoriev I."/>
        </authorList>
    </citation>
    <scope>NUCLEOTIDE SEQUENCE</scope>
    <source>
        <strain evidence="1">CBS 260.36</strain>
    </source>
</reference>